<sequence length="108" mass="12276">MADQIHVVPESLRTAAGHHEQVSEYLRTIPSAHAAIQESLDSLGPVFSELREAGRELLEHRRRCYEQQADDHAEMAYHLKMSADMWEQHEEEAAGKLGGIVDDVDDRR</sequence>
<dbReference type="InterPro" id="IPR022536">
    <property type="entry name" value="EspC"/>
</dbReference>
<accession>A0A2G8AYH2</accession>
<reference evidence="1 2" key="1">
    <citation type="submission" date="2020-12" db="EMBL/GenBank/DDBJ databases">
        <title>Complete genome sequence of Mycobacterium heckeshornense JCM 15655T, closely related to a pathogenic non-tuberculous mycobacterial species Mycobacterium xenopi.</title>
        <authorList>
            <person name="Yoshida M."/>
            <person name="Fukano H."/>
            <person name="Asakura T."/>
            <person name="Suzuki M."/>
            <person name="Hoshino Y."/>
        </authorList>
    </citation>
    <scope>NUCLEOTIDE SEQUENCE [LARGE SCALE GENOMIC DNA]</scope>
    <source>
        <strain evidence="1 2">JCM 15655</strain>
    </source>
</reference>
<proteinExistence type="predicted"/>
<dbReference type="STRING" id="110505.ACT16_16830"/>
<dbReference type="Proteomes" id="UP000595446">
    <property type="component" value="Chromosome"/>
</dbReference>
<dbReference type="Pfam" id="PF10824">
    <property type="entry name" value="T7SS_ESX_EspC"/>
    <property type="match status" value="1"/>
</dbReference>
<name>A0A2G8AYH2_9MYCO</name>
<dbReference type="GO" id="GO:0009306">
    <property type="term" value="P:protein secretion"/>
    <property type="evidence" value="ECO:0007669"/>
    <property type="project" value="InterPro"/>
</dbReference>
<dbReference type="EMBL" id="AP024237">
    <property type="protein sequence ID" value="BCO33594.1"/>
    <property type="molecule type" value="Genomic_DNA"/>
</dbReference>
<organism evidence="1 2">
    <name type="scientific">Mycobacterium heckeshornense</name>
    <dbReference type="NCBI Taxonomy" id="110505"/>
    <lineage>
        <taxon>Bacteria</taxon>
        <taxon>Bacillati</taxon>
        <taxon>Actinomycetota</taxon>
        <taxon>Actinomycetes</taxon>
        <taxon>Mycobacteriales</taxon>
        <taxon>Mycobacteriaceae</taxon>
        <taxon>Mycobacterium</taxon>
    </lineage>
</organism>
<dbReference type="AlphaFoldDB" id="A0A2G8AYH2"/>
<evidence type="ECO:0000313" key="2">
    <source>
        <dbReference type="Proteomes" id="UP000595446"/>
    </source>
</evidence>
<dbReference type="RefSeq" id="WP_048892609.1">
    <property type="nucleotide sequence ID" value="NZ_AP024237.1"/>
</dbReference>
<protein>
    <submittedName>
        <fullName evidence="1">Uncharacterized protein</fullName>
    </submittedName>
</protein>
<dbReference type="OrthoDB" id="4625564at2"/>
<keyword evidence="2" id="KW-1185">Reference proteome</keyword>
<gene>
    <name evidence="1" type="ORF">MHEC_00270</name>
</gene>
<evidence type="ECO:0000313" key="1">
    <source>
        <dbReference type="EMBL" id="BCO33594.1"/>
    </source>
</evidence>